<gene>
    <name evidence="1" type="ORF">B5K06_25685</name>
</gene>
<dbReference type="Proteomes" id="UP000254939">
    <property type="component" value="Unassembled WGS sequence"/>
</dbReference>
<comment type="caution">
    <text evidence="1">The sequence shown here is derived from an EMBL/GenBank/DDBJ whole genome shotgun (WGS) entry which is preliminary data.</text>
</comment>
<dbReference type="AlphaFoldDB" id="A0A370KIV3"/>
<reference evidence="1 2" key="1">
    <citation type="submission" date="2017-03" db="EMBL/GenBank/DDBJ databases">
        <title>Genome analysis of Rhizobial strains effectives or ineffectives for nitrogen fixation isolated from bean seeds.</title>
        <authorList>
            <person name="Peralta H."/>
            <person name="Aguilar-Vera A."/>
            <person name="Mora Y."/>
            <person name="Vargas-Lagunas C."/>
            <person name="Girard L."/>
            <person name="Mora J."/>
        </authorList>
    </citation>
    <scope>NUCLEOTIDE SEQUENCE [LARGE SCALE GENOMIC DNA]</scope>
    <source>
        <strain evidence="1 2">CCGM3</strain>
    </source>
</reference>
<accession>A0A370KIV3</accession>
<dbReference type="RefSeq" id="WP_114715001.1">
    <property type="nucleotide sequence ID" value="NZ_KZ857266.1"/>
</dbReference>
<sequence>MTNSKRSVKIVEGRCGEAFINGSAELLLSSPPWQLFFKQNLKYWVSVSFDKSKPQRLLTIAYSENGLAFPELTFDALLALAKSNTCNIKAM</sequence>
<dbReference type="EMBL" id="NAAC01000031">
    <property type="protein sequence ID" value="RDJ05818.1"/>
    <property type="molecule type" value="Genomic_DNA"/>
</dbReference>
<name>A0A370KIV3_9HYPH</name>
<evidence type="ECO:0000313" key="1">
    <source>
        <dbReference type="EMBL" id="RDJ05818.1"/>
    </source>
</evidence>
<evidence type="ECO:0000313" key="2">
    <source>
        <dbReference type="Proteomes" id="UP000254939"/>
    </source>
</evidence>
<proteinExistence type="predicted"/>
<protein>
    <submittedName>
        <fullName evidence="1">Uncharacterized protein</fullName>
    </submittedName>
</protein>
<organism evidence="1 2">
    <name type="scientific">Rhizobium grahamii</name>
    <dbReference type="NCBI Taxonomy" id="1120045"/>
    <lineage>
        <taxon>Bacteria</taxon>
        <taxon>Pseudomonadati</taxon>
        <taxon>Pseudomonadota</taxon>
        <taxon>Alphaproteobacteria</taxon>
        <taxon>Hyphomicrobiales</taxon>
        <taxon>Rhizobiaceae</taxon>
        <taxon>Rhizobium/Agrobacterium group</taxon>
        <taxon>Rhizobium</taxon>
    </lineage>
</organism>